<feature type="transmembrane region" description="Helical" evidence="1">
    <location>
        <begin position="12"/>
        <end position="29"/>
    </location>
</feature>
<evidence type="ECO:0000313" key="3">
    <source>
        <dbReference type="EMBL" id="NBG64543.1"/>
    </source>
</evidence>
<feature type="transmembrane region" description="Helical" evidence="1">
    <location>
        <begin position="304"/>
        <end position="326"/>
    </location>
</feature>
<dbReference type="Proteomes" id="UP000470771">
    <property type="component" value="Unassembled WGS sequence"/>
</dbReference>
<dbReference type="AlphaFoldDB" id="A0A6N9NF95"/>
<feature type="transmembrane region" description="Helical" evidence="1">
    <location>
        <begin position="158"/>
        <end position="180"/>
    </location>
</feature>
<keyword evidence="1" id="KW-1133">Transmembrane helix</keyword>
<feature type="transmembrane region" description="Helical" evidence="1">
    <location>
        <begin position="249"/>
        <end position="266"/>
    </location>
</feature>
<proteinExistence type="predicted"/>
<evidence type="ECO:0000256" key="1">
    <source>
        <dbReference type="SAM" id="Phobius"/>
    </source>
</evidence>
<dbReference type="InterPro" id="IPR050879">
    <property type="entry name" value="Acyltransferase_3"/>
</dbReference>
<feature type="transmembrane region" description="Helical" evidence="1">
    <location>
        <begin position="217"/>
        <end position="237"/>
    </location>
</feature>
<gene>
    <name evidence="3" type="ORF">GQN54_00345</name>
</gene>
<keyword evidence="4" id="KW-1185">Reference proteome</keyword>
<feature type="domain" description="Acyltransferase 3" evidence="2">
    <location>
        <begin position="7"/>
        <end position="319"/>
    </location>
</feature>
<organism evidence="3 4">
    <name type="scientific">Acidiluteibacter ferrifornacis</name>
    <dbReference type="NCBI Taxonomy" id="2692424"/>
    <lineage>
        <taxon>Bacteria</taxon>
        <taxon>Pseudomonadati</taxon>
        <taxon>Bacteroidota</taxon>
        <taxon>Flavobacteriia</taxon>
        <taxon>Flavobacteriales</taxon>
        <taxon>Cryomorphaceae</taxon>
        <taxon>Acidiluteibacter</taxon>
    </lineage>
</organism>
<comment type="caution">
    <text evidence="3">The sequence shown here is derived from an EMBL/GenBank/DDBJ whole genome shotgun (WGS) entry which is preliminary data.</text>
</comment>
<keyword evidence="1" id="KW-0472">Membrane</keyword>
<dbReference type="EMBL" id="WWNE01000003">
    <property type="protein sequence ID" value="NBG64543.1"/>
    <property type="molecule type" value="Genomic_DNA"/>
</dbReference>
<dbReference type="GO" id="GO:0016747">
    <property type="term" value="F:acyltransferase activity, transferring groups other than amino-acyl groups"/>
    <property type="evidence" value="ECO:0007669"/>
    <property type="project" value="InterPro"/>
</dbReference>
<keyword evidence="3" id="KW-0012">Acyltransferase</keyword>
<feature type="transmembrane region" description="Helical" evidence="1">
    <location>
        <begin position="278"/>
        <end position="298"/>
    </location>
</feature>
<name>A0A6N9NF95_9FLAO</name>
<keyword evidence="3" id="KW-0808">Transferase</keyword>
<protein>
    <submittedName>
        <fullName evidence="3">Acyltransferase family protein</fullName>
    </submittedName>
</protein>
<dbReference type="Pfam" id="PF01757">
    <property type="entry name" value="Acyl_transf_3"/>
    <property type="match status" value="1"/>
</dbReference>
<feature type="transmembrane region" description="Helical" evidence="1">
    <location>
        <begin position="186"/>
        <end position="205"/>
    </location>
</feature>
<feature type="transmembrane region" description="Helical" evidence="1">
    <location>
        <begin position="90"/>
        <end position="108"/>
    </location>
</feature>
<reference evidence="3 4" key="1">
    <citation type="submission" date="2019-12" db="EMBL/GenBank/DDBJ databases">
        <authorList>
            <person name="Zhao J."/>
        </authorList>
    </citation>
    <scope>NUCLEOTIDE SEQUENCE [LARGE SCALE GENOMIC DNA]</scope>
    <source>
        <strain evidence="3 4">S-15</strain>
    </source>
</reference>
<dbReference type="InterPro" id="IPR002656">
    <property type="entry name" value="Acyl_transf_3_dom"/>
</dbReference>
<evidence type="ECO:0000259" key="2">
    <source>
        <dbReference type="Pfam" id="PF01757"/>
    </source>
</evidence>
<evidence type="ECO:0000313" key="4">
    <source>
        <dbReference type="Proteomes" id="UP000470771"/>
    </source>
</evidence>
<feature type="transmembrane region" description="Helical" evidence="1">
    <location>
        <begin position="49"/>
        <end position="69"/>
    </location>
</feature>
<feature type="transmembrane region" description="Helical" evidence="1">
    <location>
        <begin position="128"/>
        <end position="151"/>
    </location>
</feature>
<sequence length="344" mass="39697">MKQERLGYLDSARGLAAIGVLFAHAIASFSEKSLDLITLASFTESYLDLGKIFLILFFLTSGFVIPYSIRGEGRNAIKSFVLSRFFRLYPVYWLSAILGFILMGTFTLKELLVNLTMLQQFFGVENIIGLYWTLQLELIFYFLIALTFVFNRLNNMKFLFQTSVFFLLISLVMAVVRNALIVKLPLALPLSLSLMYFSSYYRYYVISNSFYASKLSNYYFIFFGILIPIISYLGYNYDFGFNESWLKYTLSYFIGLSLFIGICHFKHSSLIMEYLGKVSYSIYVFHPLAIFIIQRVTILDSFSGFAKVILVLGSTILFSHFTYSLIEQPSINFGRKLRKRIVKG</sequence>
<keyword evidence="1" id="KW-0812">Transmembrane</keyword>
<dbReference type="RefSeq" id="WP_160630825.1">
    <property type="nucleotide sequence ID" value="NZ_WWNE01000003.1"/>
</dbReference>
<accession>A0A6N9NF95</accession>
<dbReference type="PANTHER" id="PTHR23028">
    <property type="entry name" value="ACETYLTRANSFERASE"/>
    <property type="match status" value="1"/>
</dbReference>